<sequence>MSAGGLLAPAPTSGPAAGAAGSSQGGAEQPPPRNGLLVAVLVLALLATVMVSVLRGSYRDGPLEPDAPSPQGSLAAVRVLEDLGTEVTPQRRTADAAETLRAGGTVLVTAPNLLGAAQVDLLRTAREEGGGRLVLLQPDFVTATAFAPGVRPAGTTDEPTLLRAGAGCGPAAFGARSLQLRPVAEVSGHDTYYTVPDGAAGCFDHGDGSAVVVADGVVVLGSASLLTNDRIGTLDAPALALNSLADPQGLGWYIPSAGDPMSSLGPTLLDRIPGWAAPLALWLLVVTALVLLAVSRRHGPVVVEPLPVSVRAHELTIGRGRLMHRAHARDSAARALRSAASTRLAHRLGIRRETRRDALVDALAPHTELDAAQLHRLLGPTPVADDRELVRLAHDLDRLEKEIS</sequence>
<feature type="transmembrane region" description="Helical" evidence="2">
    <location>
        <begin position="275"/>
        <end position="294"/>
    </location>
</feature>
<name>Z9JRY0_9MICO</name>
<evidence type="ECO:0000313" key="5">
    <source>
        <dbReference type="Proteomes" id="UP000023067"/>
    </source>
</evidence>
<keyword evidence="2" id="KW-0812">Transmembrane</keyword>
<accession>Z9JRY0</accession>
<evidence type="ECO:0000256" key="2">
    <source>
        <dbReference type="SAM" id="Phobius"/>
    </source>
</evidence>
<feature type="domain" description="DUF4350" evidence="3">
    <location>
        <begin position="65"/>
        <end position="242"/>
    </location>
</feature>
<reference evidence="4 5" key="1">
    <citation type="submission" date="2014-02" db="EMBL/GenBank/DDBJ databases">
        <title>Genome sequence of Brachybacterium phenoliresistens strain W13A50.</title>
        <authorList>
            <person name="Wang X."/>
        </authorList>
    </citation>
    <scope>NUCLEOTIDE SEQUENCE [LARGE SCALE GENOMIC DNA]</scope>
    <source>
        <strain evidence="4 5">W13A50</strain>
    </source>
</reference>
<feature type="compositionally biased region" description="Low complexity" evidence="1">
    <location>
        <begin position="1"/>
        <end position="27"/>
    </location>
</feature>
<dbReference type="eggNOG" id="ENOG502ZY4N">
    <property type="taxonomic scope" value="Bacteria"/>
</dbReference>
<proteinExistence type="predicted"/>
<dbReference type="Proteomes" id="UP000023067">
    <property type="component" value="Unassembled WGS sequence"/>
</dbReference>
<dbReference type="EMBL" id="JDYK01000012">
    <property type="protein sequence ID" value="EWS80798.1"/>
    <property type="molecule type" value="Genomic_DNA"/>
</dbReference>
<evidence type="ECO:0000259" key="3">
    <source>
        <dbReference type="Pfam" id="PF14258"/>
    </source>
</evidence>
<dbReference type="InterPro" id="IPR025646">
    <property type="entry name" value="DUF4350"/>
</dbReference>
<dbReference type="STRING" id="396014.BF93_01580"/>
<dbReference type="HOGENOM" id="CLU_037015_0_0_11"/>
<evidence type="ECO:0000313" key="4">
    <source>
        <dbReference type="EMBL" id="EWS80798.1"/>
    </source>
</evidence>
<dbReference type="Pfam" id="PF14258">
    <property type="entry name" value="DUF4350"/>
    <property type="match status" value="1"/>
</dbReference>
<organism evidence="4 5">
    <name type="scientific">Brachybacterium phenoliresistens</name>
    <dbReference type="NCBI Taxonomy" id="396014"/>
    <lineage>
        <taxon>Bacteria</taxon>
        <taxon>Bacillati</taxon>
        <taxon>Actinomycetota</taxon>
        <taxon>Actinomycetes</taxon>
        <taxon>Micrococcales</taxon>
        <taxon>Dermabacteraceae</taxon>
        <taxon>Brachybacterium</taxon>
    </lineage>
</organism>
<dbReference type="OrthoDB" id="5241668at2"/>
<dbReference type="AlphaFoldDB" id="Z9JRY0"/>
<feature type="region of interest" description="Disordered" evidence="1">
    <location>
        <begin position="1"/>
        <end position="30"/>
    </location>
</feature>
<gene>
    <name evidence="4" type="ORF">BF93_01580</name>
</gene>
<comment type="caution">
    <text evidence="4">The sequence shown here is derived from an EMBL/GenBank/DDBJ whole genome shotgun (WGS) entry which is preliminary data.</text>
</comment>
<dbReference type="RefSeq" id="WP_038372874.1">
    <property type="nucleotide sequence ID" value="NZ_KK069996.1"/>
</dbReference>
<dbReference type="PATRIC" id="fig|396014.3.peg.2356"/>
<keyword evidence="5" id="KW-1185">Reference proteome</keyword>
<evidence type="ECO:0000256" key="1">
    <source>
        <dbReference type="SAM" id="MobiDB-lite"/>
    </source>
</evidence>
<keyword evidence="2" id="KW-0472">Membrane</keyword>
<keyword evidence="2" id="KW-1133">Transmembrane helix</keyword>
<protein>
    <recommendedName>
        <fullName evidence="3">DUF4350 domain-containing protein</fullName>
    </recommendedName>
</protein>